<evidence type="ECO:0000313" key="6">
    <source>
        <dbReference type="EMBL" id="VDM94853.1"/>
    </source>
</evidence>
<dbReference type="WBParaSite" id="TCLT_0000003901-mRNA-1">
    <property type="protein sequence ID" value="TCLT_0000003901-mRNA-1"/>
    <property type="gene ID" value="TCLT_0000003901"/>
</dbReference>
<dbReference type="AlphaFoldDB" id="A0A0N5CJ50"/>
<feature type="chain" id="PRO_5043126137" evidence="5">
    <location>
        <begin position="17"/>
        <end position="133"/>
    </location>
</feature>
<dbReference type="InterPro" id="IPR001534">
    <property type="entry name" value="Transthyretin-like"/>
</dbReference>
<keyword evidence="7" id="KW-1185">Reference proteome</keyword>
<dbReference type="GO" id="GO:0005576">
    <property type="term" value="C:extracellular region"/>
    <property type="evidence" value="ECO:0007669"/>
    <property type="project" value="UniProtKB-SubCell"/>
</dbReference>
<accession>A0A0N5CJ50</accession>
<evidence type="ECO:0000256" key="4">
    <source>
        <dbReference type="ARBA" id="ARBA00022729"/>
    </source>
</evidence>
<organism evidence="8">
    <name type="scientific">Thelazia callipaeda</name>
    <name type="common">Oriental eyeworm</name>
    <name type="synonym">Parasitic nematode</name>
    <dbReference type="NCBI Taxonomy" id="103827"/>
    <lineage>
        <taxon>Eukaryota</taxon>
        <taxon>Metazoa</taxon>
        <taxon>Ecdysozoa</taxon>
        <taxon>Nematoda</taxon>
        <taxon>Chromadorea</taxon>
        <taxon>Rhabditida</taxon>
        <taxon>Spirurina</taxon>
        <taxon>Spiruromorpha</taxon>
        <taxon>Thelazioidea</taxon>
        <taxon>Thelaziidae</taxon>
        <taxon>Thelazia</taxon>
    </lineage>
</organism>
<evidence type="ECO:0000256" key="2">
    <source>
        <dbReference type="ARBA" id="ARBA00010112"/>
    </source>
</evidence>
<evidence type="ECO:0000256" key="1">
    <source>
        <dbReference type="ARBA" id="ARBA00004613"/>
    </source>
</evidence>
<keyword evidence="3" id="KW-0964">Secreted</keyword>
<evidence type="ECO:0000256" key="5">
    <source>
        <dbReference type="SAM" id="SignalP"/>
    </source>
</evidence>
<dbReference type="Proteomes" id="UP000276776">
    <property type="component" value="Unassembled WGS sequence"/>
</dbReference>
<dbReference type="OrthoDB" id="5826894at2759"/>
<dbReference type="Gene3D" id="2.60.40.3330">
    <property type="match status" value="1"/>
</dbReference>
<feature type="signal peptide" evidence="5">
    <location>
        <begin position="1"/>
        <end position="16"/>
    </location>
</feature>
<comment type="similarity">
    <text evidence="2">Belongs to the nematode transthyretin-like family.</text>
</comment>
<name>A0A0N5CJ50_THECL</name>
<comment type="subcellular location">
    <subcellularLocation>
        <location evidence="1">Secreted</location>
    </subcellularLocation>
</comment>
<dbReference type="OMA" id="EADTWDP"/>
<dbReference type="PANTHER" id="PTHR21700">
    <property type="entry name" value="TRANSTHYRETIN-LIKE FAMILY PROTEIN-RELATED"/>
    <property type="match status" value="1"/>
</dbReference>
<proteinExistence type="inferred from homology"/>
<dbReference type="InterPro" id="IPR038479">
    <property type="entry name" value="Transthyretin-like_sf"/>
</dbReference>
<sequence length="133" mass="14778">MILKLLTIIVLLGTHANCKLQTITVKGQLACNNKSIANVNVELREADTLDPDDTLFSIHSDRQGLFEVSGEEDEVGSIEPYLRITHNCDSGVINPKCTVVDDYMIPKEYINDIYDMGIVSLNIAQEGRTKHCV</sequence>
<dbReference type="GO" id="GO:0009986">
    <property type="term" value="C:cell surface"/>
    <property type="evidence" value="ECO:0007669"/>
    <property type="project" value="InterPro"/>
</dbReference>
<dbReference type="PANTHER" id="PTHR21700:SF30">
    <property type="entry name" value="TRANSTHYRETIN-LIKE FAMILY PROTEIN"/>
    <property type="match status" value="1"/>
</dbReference>
<reference evidence="6 7" key="2">
    <citation type="submission" date="2018-11" db="EMBL/GenBank/DDBJ databases">
        <authorList>
            <consortium name="Pathogen Informatics"/>
        </authorList>
    </citation>
    <scope>NUCLEOTIDE SEQUENCE [LARGE SCALE GENOMIC DNA]</scope>
</reference>
<dbReference type="Pfam" id="PF01060">
    <property type="entry name" value="TTR-52"/>
    <property type="match status" value="1"/>
</dbReference>
<evidence type="ECO:0000256" key="3">
    <source>
        <dbReference type="ARBA" id="ARBA00022525"/>
    </source>
</evidence>
<dbReference type="EMBL" id="UYYF01000002">
    <property type="protein sequence ID" value="VDM94853.1"/>
    <property type="molecule type" value="Genomic_DNA"/>
</dbReference>
<evidence type="ECO:0000313" key="7">
    <source>
        <dbReference type="Proteomes" id="UP000276776"/>
    </source>
</evidence>
<keyword evidence="4 5" id="KW-0732">Signal</keyword>
<evidence type="ECO:0000313" key="8">
    <source>
        <dbReference type="WBParaSite" id="TCLT_0000003901-mRNA-1"/>
    </source>
</evidence>
<gene>
    <name evidence="6" type="ORF">TCLT_LOCUS40</name>
</gene>
<protein>
    <submittedName>
        <fullName evidence="8">Transthyretin-like family protein</fullName>
    </submittedName>
</protein>
<reference evidence="8" key="1">
    <citation type="submission" date="2017-02" db="UniProtKB">
        <authorList>
            <consortium name="WormBaseParasite"/>
        </authorList>
    </citation>
    <scope>IDENTIFICATION</scope>
</reference>